<accession>A0A1G8ZQK3</accession>
<dbReference type="EMBL" id="FNFM01000005">
    <property type="protein sequence ID" value="SDK17379.1"/>
    <property type="molecule type" value="Genomic_DNA"/>
</dbReference>
<dbReference type="AlphaFoldDB" id="A0A1G8ZQK3"/>
<gene>
    <name evidence="1" type="ORF">SAMN04487820_10581</name>
</gene>
<organism evidence="1 2">
    <name type="scientific">Actinopolyspora mzabensis</name>
    <dbReference type="NCBI Taxonomy" id="995066"/>
    <lineage>
        <taxon>Bacteria</taxon>
        <taxon>Bacillati</taxon>
        <taxon>Actinomycetota</taxon>
        <taxon>Actinomycetes</taxon>
        <taxon>Actinopolysporales</taxon>
        <taxon>Actinopolysporaceae</taxon>
        <taxon>Actinopolyspora</taxon>
    </lineage>
</organism>
<dbReference type="Proteomes" id="UP000199213">
    <property type="component" value="Unassembled WGS sequence"/>
</dbReference>
<sequence>MHDHGRLYVSCTRDSKKITLKNSISIDSTELDNPEERLAMARLLVDTTNKARARFGCAESANALPLPSELPDIPDFGVDRAKPVSEKWDSDTACPPEMRSFLPFYGSADKKVWAMGTPLPSKLISVCDVRVGEGDYLTVDEISGRPKVAFVIYKGIFAKMRHELPEYSRSEYDVMCHGKPVSYRIYAPSEDDSSRWSEQLSDKHANNVLLDHFARAAAERAECPLPE</sequence>
<proteinExistence type="predicted"/>
<evidence type="ECO:0000313" key="1">
    <source>
        <dbReference type="EMBL" id="SDK17379.1"/>
    </source>
</evidence>
<evidence type="ECO:0000313" key="2">
    <source>
        <dbReference type="Proteomes" id="UP000199213"/>
    </source>
</evidence>
<reference evidence="2" key="1">
    <citation type="submission" date="2016-10" db="EMBL/GenBank/DDBJ databases">
        <authorList>
            <person name="Varghese N."/>
            <person name="Submissions S."/>
        </authorList>
    </citation>
    <scope>NUCLEOTIDE SEQUENCE [LARGE SCALE GENOMIC DNA]</scope>
    <source>
        <strain evidence="2">DSM 45460</strain>
    </source>
</reference>
<protein>
    <submittedName>
        <fullName evidence="1">Uncharacterized protein</fullName>
    </submittedName>
</protein>
<name>A0A1G8ZQK3_ACTMZ</name>
<keyword evidence="2" id="KW-1185">Reference proteome</keyword>